<dbReference type="Pfam" id="PF24696">
    <property type="entry name" value="UGSC"/>
    <property type="match status" value="1"/>
</dbReference>
<dbReference type="Proteomes" id="UP000769766">
    <property type="component" value="Unassembled WGS sequence"/>
</dbReference>
<dbReference type="InterPro" id="IPR057767">
    <property type="entry name" value="UGSC-like_dom"/>
</dbReference>
<evidence type="ECO:0000259" key="1">
    <source>
        <dbReference type="Pfam" id="PF24696"/>
    </source>
</evidence>
<organism evidence="2 3">
    <name type="scientific">Tectimicrobiota bacterium</name>
    <dbReference type="NCBI Taxonomy" id="2528274"/>
    <lineage>
        <taxon>Bacteria</taxon>
        <taxon>Pseudomonadati</taxon>
        <taxon>Nitrospinota/Tectimicrobiota group</taxon>
        <taxon>Candidatus Tectimicrobiota</taxon>
    </lineage>
</organism>
<feature type="domain" description="UGSC-like" evidence="1">
    <location>
        <begin position="4"/>
        <end position="73"/>
    </location>
</feature>
<gene>
    <name evidence="2" type="ORF">HYY20_05565</name>
</gene>
<dbReference type="EMBL" id="JACPRF010000171">
    <property type="protein sequence ID" value="MBI2876331.1"/>
    <property type="molecule type" value="Genomic_DNA"/>
</dbReference>
<evidence type="ECO:0000313" key="3">
    <source>
        <dbReference type="Proteomes" id="UP000769766"/>
    </source>
</evidence>
<feature type="non-terminal residue" evidence="2">
    <location>
        <position position="230"/>
    </location>
</feature>
<proteinExistence type="predicted"/>
<dbReference type="AlphaFoldDB" id="A0A932CNI3"/>
<accession>A0A932CNI3</accession>
<reference evidence="2" key="1">
    <citation type="submission" date="2020-07" db="EMBL/GenBank/DDBJ databases">
        <title>Huge and variable diversity of episymbiotic CPR bacteria and DPANN archaea in groundwater ecosystems.</title>
        <authorList>
            <person name="He C.Y."/>
            <person name="Keren R."/>
            <person name="Whittaker M."/>
            <person name="Farag I.F."/>
            <person name="Doudna J."/>
            <person name="Cate J.H.D."/>
            <person name="Banfield J.F."/>
        </authorList>
    </citation>
    <scope>NUCLEOTIDE SEQUENCE</scope>
    <source>
        <strain evidence="2">NC_groundwater_672_Ag_B-0.1um_62_36</strain>
    </source>
</reference>
<evidence type="ECO:0000313" key="2">
    <source>
        <dbReference type="EMBL" id="MBI2876331.1"/>
    </source>
</evidence>
<name>A0A932CNI3_UNCTE</name>
<protein>
    <recommendedName>
        <fullName evidence="1">UGSC-like domain-containing protein</fullName>
    </recommendedName>
</protein>
<comment type="caution">
    <text evidence="2">The sequence shown here is derived from an EMBL/GenBank/DDBJ whole genome shotgun (WGS) entry which is preliminary data.</text>
</comment>
<sequence length="230" mass="24807">MLRASAVAEQAGVPTASLVCEGFLGQAATTASGLGMPNLPAAKVPGHVDVQSAEELRKNILQVTLDAVVANLTRDPGEARAEVEPEPQEIVFEGTHDEVNRLFYENEWSDGLPIVPPTLEKVEEFLRFTDRDPEEVVGVLLPDNRKATAWNVAVNGVMAGCRPEYMPVLVALIEAMADPAYGVEHSGNTPGAETLISINGPIIQELGFNYEQGALRDGFQANTAIGRFWR</sequence>